<feature type="region of interest" description="Disordered" evidence="1">
    <location>
        <begin position="27"/>
        <end position="51"/>
    </location>
</feature>
<keyword evidence="5" id="KW-1185">Reference proteome</keyword>
<name>A0ABS1X4A6_9GAMM</name>
<protein>
    <submittedName>
        <fullName evidence="4">DUF4142 domain-containing protein</fullName>
    </submittedName>
</protein>
<feature type="domain" description="DUF4142" evidence="3">
    <location>
        <begin position="52"/>
        <end position="186"/>
    </location>
</feature>
<dbReference type="EMBL" id="JAEVLS010000006">
    <property type="protein sequence ID" value="MBM0108051.1"/>
    <property type="molecule type" value="Genomic_DNA"/>
</dbReference>
<evidence type="ECO:0000256" key="1">
    <source>
        <dbReference type="SAM" id="MobiDB-lite"/>
    </source>
</evidence>
<reference evidence="4 5" key="1">
    <citation type="journal article" date="2021" name="Int. J. Syst. Evol. Microbiol.">
        <title>Steroidobacter gossypii sp. nov., isolated from soil of cotton cropping field.</title>
        <authorList>
            <person name="Huang R."/>
            <person name="Yang S."/>
            <person name="Zhen C."/>
            <person name="Liu W."/>
        </authorList>
    </citation>
    <scope>NUCLEOTIDE SEQUENCE [LARGE SCALE GENOMIC DNA]</scope>
    <source>
        <strain evidence="4 5">S1-65</strain>
    </source>
</reference>
<dbReference type="InterPro" id="IPR012347">
    <property type="entry name" value="Ferritin-like"/>
</dbReference>
<feature type="signal peptide" evidence="2">
    <location>
        <begin position="1"/>
        <end position="23"/>
    </location>
</feature>
<dbReference type="Pfam" id="PF13628">
    <property type="entry name" value="DUF4142"/>
    <property type="match status" value="1"/>
</dbReference>
<dbReference type="InterPro" id="IPR025419">
    <property type="entry name" value="DUF4142"/>
</dbReference>
<dbReference type="RefSeq" id="WP_203170158.1">
    <property type="nucleotide sequence ID" value="NZ_JAEVLS010000006.1"/>
</dbReference>
<evidence type="ECO:0000259" key="3">
    <source>
        <dbReference type="Pfam" id="PF13628"/>
    </source>
</evidence>
<evidence type="ECO:0000313" key="5">
    <source>
        <dbReference type="Proteomes" id="UP000661077"/>
    </source>
</evidence>
<organism evidence="4 5">
    <name type="scientific">Steroidobacter gossypii</name>
    <dbReference type="NCBI Taxonomy" id="2805490"/>
    <lineage>
        <taxon>Bacteria</taxon>
        <taxon>Pseudomonadati</taxon>
        <taxon>Pseudomonadota</taxon>
        <taxon>Gammaproteobacteria</taxon>
        <taxon>Steroidobacterales</taxon>
        <taxon>Steroidobacteraceae</taxon>
        <taxon>Steroidobacter</taxon>
    </lineage>
</organism>
<dbReference type="Gene3D" id="1.20.1260.10">
    <property type="match status" value="1"/>
</dbReference>
<comment type="caution">
    <text evidence="4">The sequence shown here is derived from an EMBL/GenBank/DDBJ whole genome shotgun (WGS) entry which is preliminary data.</text>
</comment>
<dbReference type="PANTHER" id="PTHR38593:SF1">
    <property type="entry name" value="BLR2558 PROTEIN"/>
    <property type="match status" value="1"/>
</dbReference>
<dbReference type="PANTHER" id="PTHR38593">
    <property type="entry name" value="BLR2558 PROTEIN"/>
    <property type="match status" value="1"/>
</dbReference>
<sequence length="199" mass="21686">MSRFVSTFILAGSCALLASTGFAQEGANPAGMSPDTPGKEAAMPAPEGSNNQDKLFVRQAALGGRAEVELSKIAQKKASNASVREFADRMVEVHSKSNQQLLRAGKGLNPDLPRDLDPEHQRVRDELQKASGQSFDIAYISAQIQDHQRTANLLQWHISMGQNEALRKYSMQTLPEVMAHLEHAKQNYAMLTQGAGSAR</sequence>
<evidence type="ECO:0000256" key="2">
    <source>
        <dbReference type="SAM" id="SignalP"/>
    </source>
</evidence>
<feature type="chain" id="PRO_5045283719" evidence="2">
    <location>
        <begin position="24"/>
        <end position="199"/>
    </location>
</feature>
<accession>A0ABS1X4A6</accession>
<evidence type="ECO:0000313" key="4">
    <source>
        <dbReference type="EMBL" id="MBM0108051.1"/>
    </source>
</evidence>
<proteinExistence type="predicted"/>
<dbReference type="Proteomes" id="UP000661077">
    <property type="component" value="Unassembled WGS sequence"/>
</dbReference>
<keyword evidence="2" id="KW-0732">Signal</keyword>
<gene>
    <name evidence="4" type="ORF">JM946_25245</name>
</gene>